<dbReference type="EMBL" id="JAIQCJ010002574">
    <property type="protein sequence ID" value="KAJ8775784.1"/>
    <property type="molecule type" value="Genomic_DNA"/>
</dbReference>
<accession>A0AB34G7Q8</accession>
<name>A0AB34G7Q8_ESCRO</name>
<reference evidence="2 3" key="1">
    <citation type="submission" date="2022-11" db="EMBL/GenBank/DDBJ databases">
        <title>Whole genome sequence of Eschrichtius robustus ER-17-0199.</title>
        <authorList>
            <person name="Bruniche-Olsen A."/>
            <person name="Black A.N."/>
            <person name="Fields C.J."/>
            <person name="Walden K."/>
            <person name="Dewoody J.A."/>
        </authorList>
    </citation>
    <scope>NUCLEOTIDE SEQUENCE [LARGE SCALE GENOMIC DNA]</scope>
    <source>
        <strain evidence="2">ER-17-0199</strain>
        <tissue evidence="2">Blubber</tissue>
    </source>
</reference>
<evidence type="ECO:0000313" key="2">
    <source>
        <dbReference type="EMBL" id="KAJ8775784.1"/>
    </source>
</evidence>
<organism evidence="2 3">
    <name type="scientific">Eschrichtius robustus</name>
    <name type="common">California gray whale</name>
    <name type="synonym">Eschrichtius gibbosus</name>
    <dbReference type="NCBI Taxonomy" id="9764"/>
    <lineage>
        <taxon>Eukaryota</taxon>
        <taxon>Metazoa</taxon>
        <taxon>Chordata</taxon>
        <taxon>Craniata</taxon>
        <taxon>Vertebrata</taxon>
        <taxon>Euteleostomi</taxon>
        <taxon>Mammalia</taxon>
        <taxon>Eutheria</taxon>
        <taxon>Laurasiatheria</taxon>
        <taxon>Artiodactyla</taxon>
        <taxon>Whippomorpha</taxon>
        <taxon>Cetacea</taxon>
        <taxon>Mysticeti</taxon>
        <taxon>Eschrichtiidae</taxon>
        <taxon>Eschrichtius</taxon>
    </lineage>
</organism>
<feature type="compositionally biased region" description="Low complexity" evidence="1">
    <location>
        <begin position="128"/>
        <end position="140"/>
    </location>
</feature>
<proteinExistence type="predicted"/>
<dbReference type="Proteomes" id="UP001159641">
    <property type="component" value="Unassembled WGS sequence"/>
</dbReference>
<feature type="compositionally biased region" description="Pro residues" evidence="1">
    <location>
        <begin position="102"/>
        <end position="114"/>
    </location>
</feature>
<protein>
    <submittedName>
        <fullName evidence="2">Uncharacterized protein</fullName>
    </submittedName>
</protein>
<sequence>MGAPCWLHPKPPPHGPHRLRTRGQRHGGGAGSDAHCARARRRLRDQRSNTAARSRAGQSARPGAGLPRGGSRVGPGPSARQVRTGTPRALGGDYGRPRVSMNPPPPGRPPPPPARGLRDHPSRAGTCPGLSSSSRRPSSAPVLLRLRPLFGCFSYFS</sequence>
<comment type="caution">
    <text evidence="2">The sequence shown here is derived from an EMBL/GenBank/DDBJ whole genome shotgun (WGS) entry which is preliminary data.</text>
</comment>
<feature type="region of interest" description="Disordered" evidence="1">
    <location>
        <begin position="1"/>
        <end position="140"/>
    </location>
</feature>
<evidence type="ECO:0000313" key="3">
    <source>
        <dbReference type="Proteomes" id="UP001159641"/>
    </source>
</evidence>
<evidence type="ECO:0000256" key="1">
    <source>
        <dbReference type="SAM" id="MobiDB-lite"/>
    </source>
</evidence>
<dbReference type="AlphaFoldDB" id="A0AB34G7Q8"/>
<gene>
    <name evidence="2" type="ORF">J1605_016182</name>
</gene>
<feature type="compositionally biased region" description="Basic residues" evidence="1">
    <location>
        <begin position="15"/>
        <end position="25"/>
    </location>
</feature>
<keyword evidence="3" id="KW-1185">Reference proteome</keyword>